<gene>
    <name evidence="3" type="ORF">RDB_LOCUS25305</name>
</gene>
<feature type="region of interest" description="Disordered" evidence="1">
    <location>
        <begin position="241"/>
        <end position="266"/>
    </location>
</feature>
<evidence type="ECO:0000256" key="1">
    <source>
        <dbReference type="SAM" id="MobiDB-lite"/>
    </source>
</evidence>
<accession>A0A8H3ASE3</accession>
<organism evidence="3 4">
    <name type="scientific">Rhizoctonia solani</name>
    <dbReference type="NCBI Taxonomy" id="456999"/>
    <lineage>
        <taxon>Eukaryota</taxon>
        <taxon>Fungi</taxon>
        <taxon>Dikarya</taxon>
        <taxon>Basidiomycota</taxon>
        <taxon>Agaricomycotina</taxon>
        <taxon>Agaricomycetes</taxon>
        <taxon>Cantharellales</taxon>
        <taxon>Ceratobasidiaceae</taxon>
        <taxon>Rhizoctonia</taxon>
    </lineage>
</organism>
<evidence type="ECO:0000259" key="2">
    <source>
        <dbReference type="Pfam" id="PF00651"/>
    </source>
</evidence>
<feature type="region of interest" description="Disordered" evidence="1">
    <location>
        <begin position="375"/>
        <end position="404"/>
    </location>
</feature>
<evidence type="ECO:0000313" key="4">
    <source>
        <dbReference type="Proteomes" id="UP000663850"/>
    </source>
</evidence>
<feature type="domain" description="BTB" evidence="2">
    <location>
        <begin position="56"/>
        <end position="149"/>
    </location>
</feature>
<dbReference type="AlphaFoldDB" id="A0A8H3ASE3"/>
<feature type="region of interest" description="Disordered" evidence="1">
    <location>
        <begin position="1"/>
        <end position="42"/>
    </location>
</feature>
<dbReference type="InterPro" id="IPR011333">
    <property type="entry name" value="SKP1/BTB/POZ_sf"/>
</dbReference>
<dbReference type="CDD" id="cd18186">
    <property type="entry name" value="BTB_POZ_ZBTB_KLHL-like"/>
    <property type="match status" value="1"/>
</dbReference>
<name>A0A8H3ASE3_9AGAM</name>
<protein>
    <recommendedName>
        <fullName evidence="2">BTB domain-containing protein</fullName>
    </recommendedName>
</protein>
<sequence>MDSPASTCGFAFSDGSISDLDSQETSPMIVASNPEPKTSAPPECKGVPPFEPGDGDIQISVNGTSFESHKYLIKRFQGLKLLLDKNPLEISIQRGDISAEDFCEMLKVLYASIVTGPFAFTSHTLVSTLRVATIYEYHTLRDYCIQYLEMLELDAVKRIELAHEFDIPEWEKPAYQELGMRDEHITREEAKTIGLDAFVSIAEMREKEQRRRGKEIDATNGRQAGRVPVSSGEVLARCDAITNGPQEGTPHTGPLSGNTPEEDNTAACADHGTEVGLSLANIELGTIAWSSQHSYNVEIPSCKCHFTYHGDPRDRKCSMQSCVISAFKGVQTQQLAHANRISDLESSMKKLGDSFATRSAPTAAEVQPTALDLALEETPEQAQVVDRARTGRRPASSGWPFGTK</sequence>
<dbReference type="InterPro" id="IPR000210">
    <property type="entry name" value="BTB/POZ_dom"/>
</dbReference>
<dbReference type="SUPFAM" id="SSF54695">
    <property type="entry name" value="POZ domain"/>
    <property type="match status" value="1"/>
</dbReference>
<dbReference type="Proteomes" id="UP000663850">
    <property type="component" value="Unassembled WGS sequence"/>
</dbReference>
<feature type="compositionally biased region" description="Polar residues" evidence="1">
    <location>
        <begin position="15"/>
        <end position="26"/>
    </location>
</feature>
<evidence type="ECO:0000313" key="3">
    <source>
        <dbReference type="EMBL" id="CAE6436967.1"/>
    </source>
</evidence>
<dbReference type="Pfam" id="PF00651">
    <property type="entry name" value="BTB"/>
    <property type="match status" value="1"/>
</dbReference>
<reference evidence="3" key="1">
    <citation type="submission" date="2021-01" db="EMBL/GenBank/DDBJ databases">
        <authorList>
            <person name="Kaushik A."/>
        </authorList>
    </citation>
    <scope>NUCLEOTIDE SEQUENCE</scope>
    <source>
        <strain evidence="3">Type strain: AG8-Rh-89/</strain>
    </source>
</reference>
<proteinExistence type="predicted"/>
<comment type="caution">
    <text evidence="3">The sequence shown here is derived from an EMBL/GenBank/DDBJ whole genome shotgun (WGS) entry which is preliminary data.</text>
</comment>
<dbReference type="Gene3D" id="3.30.710.10">
    <property type="entry name" value="Potassium Channel Kv1.1, Chain A"/>
    <property type="match status" value="1"/>
</dbReference>
<dbReference type="EMBL" id="CAJMWZ010001473">
    <property type="protein sequence ID" value="CAE6436967.1"/>
    <property type="molecule type" value="Genomic_DNA"/>
</dbReference>
<feature type="region of interest" description="Disordered" evidence="1">
    <location>
        <begin position="209"/>
        <end position="228"/>
    </location>
</feature>